<dbReference type="STRING" id="1576369.SAMN05421753_12116"/>
<dbReference type="Proteomes" id="UP000199518">
    <property type="component" value="Unassembled WGS sequence"/>
</dbReference>
<keyword evidence="5" id="KW-0464">Manganese</keyword>
<evidence type="ECO:0000313" key="8">
    <source>
        <dbReference type="Proteomes" id="UP000199518"/>
    </source>
</evidence>
<proteinExistence type="predicted"/>
<gene>
    <name evidence="7" type="ORF">SAMN05421753_12116</name>
</gene>
<sequence>MSRVAFVSDLHLFASRSSAYAHFDALIQTARQSDECVLGGDIFDFRWSRYPTPEATADAAIEWLDEFISSTRDCQVHFVLGNHDDHPLLHARLPELQAKHPRFAWNRFYYRQGNTLFLHGDVADGTMTAAALEQQRDEFRHGSRSQLQHRVYDMAVKAHLHRLAPPAVYPKKRVAKRILSYLQQIGHGPETGLEHVCFGHTHRPVDNYQIDGVTFHNCGAPIGAGSFRIVCRNIAPVATR</sequence>
<dbReference type="PANTHER" id="PTHR34990:SF2">
    <property type="entry name" value="BLL8164 PROTEIN"/>
    <property type="match status" value="1"/>
</dbReference>
<dbReference type="GO" id="GO:0016020">
    <property type="term" value="C:membrane"/>
    <property type="evidence" value="ECO:0007669"/>
    <property type="project" value="GOC"/>
</dbReference>
<dbReference type="GO" id="GO:0046872">
    <property type="term" value="F:metal ion binding"/>
    <property type="evidence" value="ECO:0007669"/>
    <property type="project" value="UniProtKB-KW"/>
</dbReference>
<organism evidence="7 8">
    <name type="scientific">Planctomicrobium piriforme</name>
    <dbReference type="NCBI Taxonomy" id="1576369"/>
    <lineage>
        <taxon>Bacteria</taxon>
        <taxon>Pseudomonadati</taxon>
        <taxon>Planctomycetota</taxon>
        <taxon>Planctomycetia</taxon>
        <taxon>Planctomycetales</taxon>
        <taxon>Planctomycetaceae</taxon>
        <taxon>Planctomicrobium</taxon>
    </lineage>
</organism>
<dbReference type="InterPro" id="IPR029052">
    <property type="entry name" value="Metallo-depent_PP-like"/>
</dbReference>
<keyword evidence="4" id="KW-0472">Membrane</keyword>
<feature type="domain" description="Calcineurin-like phosphoesterase" evidence="6">
    <location>
        <begin position="3"/>
        <end position="204"/>
    </location>
</feature>
<dbReference type="Gene3D" id="3.60.21.10">
    <property type="match status" value="1"/>
</dbReference>
<keyword evidence="2" id="KW-0997">Cell inner membrane</keyword>
<dbReference type="EMBL" id="FOQD01000021">
    <property type="protein sequence ID" value="SFJ46261.1"/>
    <property type="molecule type" value="Genomic_DNA"/>
</dbReference>
<evidence type="ECO:0000313" key="7">
    <source>
        <dbReference type="EMBL" id="SFJ46261.1"/>
    </source>
</evidence>
<dbReference type="GO" id="GO:0009245">
    <property type="term" value="P:lipid A biosynthetic process"/>
    <property type="evidence" value="ECO:0007669"/>
    <property type="project" value="TreeGrafter"/>
</dbReference>
<dbReference type="OrthoDB" id="247902at2"/>
<accession>A0A1I3RLS6</accession>
<dbReference type="InterPro" id="IPR043461">
    <property type="entry name" value="LpxH-like"/>
</dbReference>
<evidence type="ECO:0000256" key="3">
    <source>
        <dbReference type="ARBA" id="ARBA00022723"/>
    </source>
</evidence>
<dbReference type="GO" id="GO:0008758">
    <property type="term" value="F:UDP-2,3-diacylglucosamine hydrolase activity"/>
    <property type="evidence" value="ECO:0007669"/>
    <property type="project" value="TreeGrafter"/>
</dbReference>
<dbReference type="RefSeq" id="WP_092055959.1">
    <property type="nucleotide sequence ID" value="NZ_FOQD01000021.1"/>
</dbReference>
<dbReference type="InterPro" id="IPR004843">
    <property type="entry name" value="Calcineurin-like_PHP"/>
</dbReference>
<reference evidence="8" key="1">
    <citation type="submission" date="2016-10" db="EMBL/GenBank/DDBJ databases">
        <authorList>
            <person name="Varghese N."/>
            <person name="Submissions S."/>
        </authorList>
    </citation>
    <scope>NUCLEOTIDE SEQUENCE [LARGE SCALE GENOMIC DNA]</scope>
    <source>
        <strain evidence="8">DSM 26348</strain>
    </source>
</reference>
<dbReference type="AlphaFoldDB" id="A0A1I3RLS6"/>
<dbReference type="PANTHER" id="PTHR34990">
    <property type="entry name" value="UDP-2,3-DIACYLGLUCOSAMINE HYDROLASE-RELATED"/>
    <property type="match status" value="1"/>
</dbReference>
<evidence type="ECO:0000259" key="6">
    <source>
        <dbReference type="Pfam" id="PF00149"/>
    </source>
</evidence>
<name>A0A1I3RLS6_9PLAN</name>
<evidence type="ECO:0000256" key="5">
    <source>
        <dbReference type="ARBA" id="ARBA00023211"/>
    </source>
</evidence>
<keyword evidence="1" id="KW-1003">Cell membrane</keyword>
<evidence type="ECO:0000256" key="1">
    <source>
        <dbReference type="ARBA" id="ARBA00022475"/>
    </source>
</evidence>
<dbReference type="Pfam" id="PF00149">
    <property type="entry name" value="Metallophos"/>
    <property type="match status" value="1"/>
</dbReference>
<keyword evidence="3" id="KW-0479">Metal-binding</keyword>
<keyword evidence="8" id="KW-1185">Reference proteome</keyword>
<keyword evidence="7" id="KW-0378">Hydrolase</keyword>
<evidence type="ECO:0000256" key="4">
    <source>
        <dbReference type="ARBA" id="ARBA00023136"/>
    </source>
</evidence>
<protein>
    <submittedName>
        <fullName evidence="7">UDP-2,3-diacylglucosamine hydrolase</fullName>
    </submittedName>
</protein>
<dbReference type="SUPFAM" id="SSF56300">
    <property type="entry name" value="Metallo-dependent phosphatases"/>
    <property type="match status" value="1"/>
</dbReference>
<evidence type="ECO:0000256" key="2">
    <source>
        <dbReference type="ARBA" id="ARBA00022519"/>
    </source>
</evidence>